<sequence length="116" mass="13439">MEEIAKGLLQSGRPFLWVIREKQNNEEENEEDKLSYGGIRYNRTMVFATRESIICGIPVIAFPQWIDQGTNAKLLEDVWKIGVRVREREEDGIVESNEIKRCIELVMEKDGKKGLN</sequence>
<dbReference type="Proteomes" id="UP001060085">
    <property type="component" value="Linkage Group LG07"/>
</dbReference>
<dbReference type="EMBL" id="CM044707">
    <property type="protein sequence ID" value="KAI5653766.1"/>
    <property type="molecule type" value="Genomic_DNA"/>
</dbReference>
<organism evidence="1 2">
    <name type="scientific">Catharanthus roseus</name>
    <name type="common">Madagascar periwinkle</name>
    <name type="synonym">Vinca rosea</name>
    <dbReference type="NCBI Taxonomy" id="4058"/>
    <lineage>
        <taxon>Eukaryota</taxon>
        <taxon>Viridiplantae</taxon>
        <taxon>Streptophyta</taxon>
        <taxon>Embryophyta</taxon>
        <taxon>Tracheophyta</taxon>
        <taxon>Spermatophyta</taxon>
        <taxon>Magnoliopsida</taxon>
        <taxon>eudicotyledons</taxon>
        <taxon>Gunneridae</taxon>
        <taxon>Pentapetalae</taxon>
        <taxon>asterids</taxon>
        <taxon>lamiids</taxon>
        <taxon>Gentianales</taxon>
        <taxon>Apocynaceae</taxon>
        <taxon>Rauvolfioideae</taxon>
        <taxon>Vinceae</taxon>
        <taxon>Catharanthinae</taxon>
        <taxon>Catharanthus</taxon>
    </lineage>
</organism>
<proteinExistence type="predicted"/>
<accession>A0ACB9ZZN3</accession>
<evidence type="ECO:0000313" key="2">
    <source>
        <dbReference type="Proteomes" id="UP001060085"/>
    </source>
</evidence>
<keyword evidence="2" id="KW-1185">Reference proteome</keyword>
<name>A0ACB9ZZN3_CATRO</name>
<protein>
    <submittedName>
        <fullName evidence="1">Uncharacterized protein</fullName>
    </submittedName>
</protein>
<reference evidence="2" key="1">
    <citation type="journal article" date="2023" name="Nat. Plants">
        <title>Single-cell RNA sequencing provides a high-resolution roadmap for understanding the multicellular compartmentation of specialized metabolism.</title>
        <authorList>
            <person name="Sun S."/>
            <person name="Shen X."/>
            <person name="Li Y."/>
            <person name="Li Y."/>
            <person name="Wang S."/>
            <person name="Li R."/>
            <person name="Zhang H."/>
            <person name="Shen G."/>
            <person name="Guo B."/>
            <person name="Wei J."/>
            <person name="Xu J."/>
            <person name="St-Pierre B."/>
            <person name="Chen S."/>
            <person name="Sun C."/>
        </authorList>
    </citation>
    <scope>NUCLEOTIDE SEQUENCE [LARGE SCALE GENOMIC DNA]</scope>
</reference>
<comment type="caution">
    <text evidence="1">The sequence shown here is derived from an EMBL/GenBank/DDBJ whole genome shotgun (WGS) entry which is preliminary data.</text>
</comment>
<gene>
    <name evidence="1" type="ORF">M9H77_30953</name>
</gene>
<evidence type="ECO:0000313" key="1">
    <source>
        <dbReference type="EMBL" id="KAI5653766.1"/>
    </source>
</evidence>